<feature type="compositionally biased region" description="Polar residues" evidence="1">
    <location>
        <begin position="201"/>
        <end position="215"/>
    </location>
</feature>
<feature type="compositionally biased region" description="Basic and acidic residues" evidence="1">
    <location>
        <begin position="322"/>
        <end position="334"/>
    </location>
</feature>
<sequence>MMLSFNELQEKKSKIKINPKKEDVMEGSCGSYSKGGEVKKNHGEDCDCQKCEKKRRKEDLGDEKTVSTEELAYDSQEKVSEEGNQEIAETEIKNLLTFDELQYAKTLNEEQLQEFLKGLFGGANRNAAALPTSSSSGQMPNHGGLASRLGQRRQMMNKAMGKTDTKVLGFSKGGKVKKEEVEQVNEMGGIFKAMKAAGSRSPISRSGMGQSGNPMSGSSGGISRSSSAGGSGGLTSTPGGGTGGASSAPMNASMAALRLSKGGKVKKKSYKESLEIFEKRKELSIDDQMRISREAAAKRKPYQPGDREKQRAAQLKAAAKNAKKDTRTDAEKMTDATGPRPGSRYRGD</sequence>
<feature type="region of interest" description="Disordered" evidence="1">
    <location>
        <begin position="54"/>
        <end position="84"/>
    </location>
</feature>
<organism evidence="2 3">
    <name type="scientific">Cyanophage Syn2</name>
    <dbReference type="NCBI Taxonomy" id="536473"/>
    <lineage>
        <taxon>Viruses</taxon>
        <taxon>Duplodnaviria</taxon>
        <taxon>Heunggongvirae</taxon>
        <taxon>Uroviricota</taxon>
        <taxon>Caudoviricetes</taxon>
        <taxon>Pantevenvirales</taxon>
        <taxon>Kyanoviridae</taxon>
        <taxon>Pontusvirus</taxon>
        <taxon>Pontusvirus syn19</taxon>
    </lineage>
</organism>
<reference evidence="2 3" key="1">
    <citation type="submission" date="2010-11" db="EMBL/GenBank/DDBJ databases">
        <title>The Genome Sequence of Cyanophage Syn2.</title>
        <authorList>
            <consortium name="The Broad Institute Genome Sequencing Platform"/>
            <person name="Henn M.R."/>
            <person name="Sullivan M.S."/>
            <person name="Osburne M.S."/>
            <person name="Levin J."/>
            <person name="Malboeuf C."/>
            <person name="Casali M."/>
            <person name="Russ C."/>
            <person name="Lennon N."/>
            <person name="Chapman S.B."/>
            <person name="Erlich R."/>
            <person name="Young S.K."/>
            <person name="Yandava C."/>
            <person name="Zeng Q."/>
            <person name="Alvarado L."/>
            <person name="Anderson S."/>
            <person name="Berlin A."/>
            <person name="Chen Z."/>
            <person name="Freedman E."/>
            <person name="Gellesch M."/>
            <person name="Goldberg J."/>
            <person name="Green L."/>
            <person name="Griggs A."/>
            <person name="Gujja S."/>
            <person name="Heilman E.R."/>
            <person name="Heiman D."/>
            <person name="Hollinger A."/>
            <person name="Howarth C."/>
            <person name="Larson L."/>
            <person name="Mehta T."/>
            <person name="Pearson M."/>
            <person name="Roberts A."/>
            <person name="Ryan E."/>
            <person name="Saif S."/>
            <person name="Shea T."/>
            <person name="Shenoy N."/>
            <person name="Sisk P."/>
            <person name="Stolte C."/>
            <person name="Sykes S."/>
            <person name="White J."/>
            <person name="Yu Q."/>
            <person name="Coleman M.L."/>
            <person name="Huang K.H."/>
            <person name="Weigele P.R."/>
            <person name="DeFrancesco A.S."/>
            <person name="Kern S.E."/>
            <person name="Thompson L.R."/>
            <person name="Fu R."/>
            <person name="Hombeck B."/>
            <person name="Chisholm S.W."/>
            <person name="Haas B."/>
            <person name="Nusbaum C."/>
            <person name="Birren B."/>
        </authorList>
    </citation>
    <scope>NUCLEOTIDE SEQUENCE [LARGE SCALE GENOMIC DNA]</scope>
    <source>
        <strain evidence="2 3">Syn2</strain>
    </source>
</reference>
<feature type="region of interest" description="Disordered" evidence="1">
    <location>
        <begin position="195"/>
        <end position="249"/>
    </location>
</feature>
<gene>
    <name evidence="2" type="ORF">CPTG_00085</name>
</gene>
<proteinExistence type="predicted"/>
<evidence type="ECO:0000256" key="1">
    <source>
        <dbReference type="SAM" id="MobiDB-lite"/>
    </source>
</evidence>
<feature type="compositionally biased region" description="Gly residues" evidence="1">
    <location>
        <begin position="229"/>
        <end position="244"/>
    </location>
</feature>
<evidence type="ECO:0000313" key="3">
    <source>
        <dbReference type="Proteomes" id="UP000225831"/>
    </source>
</evidence>
<dbReference type="Proteomes" id="UP000225831">
    <property type="component" value="Segment"/>
</dbReference>
<name>M4SK59_9CAUD</name>
<feature type="compositionally biased region" description="Basic and acidic residues" evidence="1">
    <location>
        <begin position="54"/>
        <end position="67"/>
    </location>
</feature>
<accession>M4SK59</accession>
<evidence type="ECO:0000313" key="2">
    <source>
        <dbReference type="EMBL" id="AGH56378.1"/>
    </source>
</evidence>
<feature type="region of interest" description="Disordered" evidence="1">
    <location>
        <begin position="294"/>
        <end position="348"/>
    </location>
</feature>
<protein>
    <submittedName>
        <fullName evidence="2">Uncharacterized protein</fullName>
    </submittedName>
</protein>
<dbReference type="EMBL" id="HQ634190">
    <property type="protein sequence ID" value="AGH56378.1"/>
    <property type="molecule type" value="Genomic_DNA"/>
</dbReference>